<protein>
    <submittedName>
        <fullName evidence="1">Uncharacterized protein</fullName>
    </submittedName>
</protein>
<name>A0A4S8KK53_DENBC</name>
<gene>
    <name evidence="1" type="ORF">K435DRAFT_787460</name>
</gene>
<organism evidence="1 2">
    <name type="scientific">Dendrothele bispora (strain CBS 962.96)</name>
    <dbReference type="NCBI Taxonomy" id="1314807"/>
    <lineage>
        <taxon>Eukaryota</taxon>
        <taxon>Fungi</taxon>
        <taxon>Dikarya</taxon>
        <taxon>Basidiomycota</taxon>
        <taxon>Agaricomycotina</taxon>
        <taxon>Agaricomycetes</taxon>
        <taxon>Agaricomycetidae</taxon>
        <taxon>Agaricales</taxon>
        <taxon>Agaricales incertae sedis</taxon>
        <taxon>Dendrothele</taxon>
    </lineage>
</organism>
<proteinExistence type="predicted"/>
<dbReference type="Proteomes" id="UP000297245">
    <property type="component" value="Unassembled WGS sequence"/>
</dbReference>
<dbReference type="AlphaFoldDB" id="A0A4S8KK53"/>
<dbReference type="EMBL" id="ML181409">
    <property type="protein sequence ID" value="THU75886.1"/>
    <property type="molecule type" value="Genomic_DNA"/>
</dbReference>
<accession>A0A4S8KK53</accession>
<evidence type="ECO:0000313" key="1">
    <source>
        <dbReference type="EMBL" id="THU75886.1"/>
    </source>
</evidence>
<keyword evidence="2" id="KW-1185">Reference proteome</keyword>
<sequence length="62" mass="7310">MSSFRYTHEYSCSVQKILIRSTGTRYFQGKDELDLASKVICMLLRMKNIHWQVYSCLSKSVK</sequence>
<feature type="non-terminal residue" evidence="1">
    <location>
        <position position="62"/>
    </location>
</feature>
<reference evidence="1 2" key="1">
    <citation type="journal article" date="2019" name="Nat. Ecol. Evol.">
        <title>Megaphylogeny resolves global patterns of mushroom evolution.</title>
        <authorList>
            <person name="Varga T."/>
            <person name="Krizsan K."/>
            <person name="Foldi C."/>
            <person name="Dima B."/>
            <person name="Sanchez-Garcia M."/>
            <person name="Sanchez-Ramirez S."/>
            <person name="Szollosi G.J."/>
            <person name="Szarkandi J.G."/>
            <person name="Papp V."/>
            <person name="Albert L."/>
            <person name="Andreopoulos W."/>
            <person name="Angelini C."/>
            <person name="Antonin V."/>
            <person name="Barry K.W."/>
            <person name="Bougher N.L."/>
            <person name="Buchanan P."/>
            <person name="Buyck B."/>
            <person name="Bense V."/>
            <person name="Catcheside P."/>
            <person name="Chovatia M."/>
            <person name="Cooper J."/>
            <person name="Damon W."/>
            <person name="Desjardin D."/>
            <person name="Finy P."/>
            <person name="Geml J."/>
            <person name="Haridas S."/>
            <person name="Hughes K."/>
            <person name="Justo A."/>
            <person name="Karasinski D."/>
            <person name="Kautmanova I."/>
            <person name="Kiss B."/>
            <person name="Kocsube S."/>
            <person name="Kotiranta H."/>
            <person name="LaButti K.M."/>
            <person name="Lechner B.E."/>
            <person name="Liimatainen K."/>
            <person name="Lipzen A."/>
            <person name="Lukacs Z."/>
            <person name="Mihaltcheva S."/>
            <person name="Morgado L.N."/>
            <person name="Niskanen T."/>
            <person name="Noordeloos M.E."/>
            <person name="Ohm R.A."/>
            <person name="Ortiz-Santana B."/>
            <person name="Ovrebo C."/>
            <person name="Racz N."/>
            <person name="Riley R."/>
            <person name="Savchenko A."/>
            <person name="Shiryaev A."/>
            <person name="Soop K."/>
            <person name="Spirin V."/>
            <person name="Szebenyi C."/>
            <person name="Tomsovsky M."/>
            <person name="Tulloss R.E."/>
            <person name="Uehling J."/>
            <person name="Grigoriev I.V."/>
            <person name="Vagvolgyi C."/>
            <person name="Papp T."/>
            <person name="Martin F.M."/>
            <person name="Miettinen O."/>
            <person name="Hibbett D.S."/>
            <person name="Nagy L.G."/>
        </authorList>
    </citation>
    <scope>NUCLEOTIDE SEQUENCE [LARGE SCALE GENOMIC DNA]</scope>
    <source>
        <strain evidence="1 2">CBS 962.96</strain>
    </source>
</reference>
<evidence type="ECO:0000313" key="2">
    <source>
        <dbReference type="Proteomes" id="UP000297245"/>
    </source>
</evidence>